<dbReference type="EMBL" id="FOTI01000046">
    <property type="protein sequence ID" value="SFL96399.1"/>
    <property type="molecule type" value="Genomic_DNA"/>
</dbReference>
<dbReference type="OrthoDB" id="9805159at2"/>
<keyword evidence="2" id="KW-0378">Hydrolase</keyword>
<dbReference type="InterPro" id="IPR045857">
    <property type="entry name" value="O16G_dom_2"/>
</dbReference>
<dbReference type="FunFam" id="3.20.20.80:FF:000064">
    <property type="entry name" value="Oligo-1,6-glucosidase"/>
    <property type="match status" value="2"/>
</dbReference>
<dbReference type="Proteomes" id="UP000199006">
    <property type="component" value="Unassembled WGS sequence"/>
</dbReference>
<dbReference type="GO" id="GO:0004556">
    <property type="term" value="F:alpha-amylase activity"/>
    <property type="evidence" value="ECO:0007669"/>
    <property type="project" value="TreeGrafter"/>
</dbReference>
<dbReference type="SUPFAM" id="SSF51011">
    <property type="entry name" value="Glycosyl hydrolase domain"/>
    <property type="match status" value="1"/>
</dbReference>
<dbReference type="NCBIfam" id="NF008183">
    <property type="entry name" value="PRK10933.1"/>
    <property type="match status" value="1"/>
</dbReference>
<keyword evidence="6" id="KW-1185">Reference proteome</keyword>
<dbReference type="AlphaFoldDB" id="A0A1I4LZK3"/>
<dbReference type="InterPro" id="IPR017853">
    <property type="entry name" value="GH"/>
</dbReference>
<gene>
    <name evidence="5" type="ORF">SAMN02983006_02459</name>
</gene>
<dbReference type="FunFam" id="2.60.40.1180:FF:000007">
    <property type="entry name" value="Sucrose isomerase"/>
    <property type="match status" value="1"/>
</dbReference>
<dbReference type="CDD" id="cd11333">
    <property type="entry name" value="AmyAc_SI_OligoGlu_DGase"/>
    <property type="match status" value="1"/>
</dbReference>
<dbReference type="Pfam" id="PF16657">
    <property type="entry name" value="Malt_amylase_C"/>
    <property type="match status" value="1"/>
</dbReference>
<comment type="similarity">
    <text evidence="1">Belongs to the glycosyl hydrolase 13 family.</text>
</comment>
<evidence type="ECO:0000256" key="3">
    <source>
        <dbReference type="ARBA" id="ARBA00023295"/>
    </source>
</evidence>
<dbReference type="SUPFAM" id="SSF51445">
    <property type="entry name" value="(Trans)glycosidases"/>
    <property type="match status" value="1"/>
</dbReference>
<dbReference type="InterPro" id="IPR032091">
    <property type="entry name" value="Malt_amylase-like_C"/>
</dbReference>
<accession>A0A1I4LZK3</accession>
<dbReference type="SMART" id="SM00642">
    <property type="entry name" value="Aamy"/>
    <property type="match status" value="1"/>
</dbReference>
<evidence type="ECO:0000313" key="6">
    <source>
        <dbReference type="Proteomes" id="UP000199006"/>
    </source>
</evidence>
<evidence type="ECO:0000256" key="2">
    <source>
        <dbReference type="ARBA" id="ARBA00022801"/>
    </source>
</evidence>
<dbReference type="PANTHER" id="PTHR10357">
    <property type="entry name" value="ALPHA-AMYLASE FAMILY MEMBER"/>
    <property type="match status" value="1"/>
</dbReference>
<dbReference type="Gene3D" id="3.90.400.10">
    <property type="entry name" value="Oligo-1,6-glucosidase, Domain 2"/>
    <property type="match status" value="1"/>
</dbReference>
<dbReference type="Pfam" id="PF00128">
    <property type="entry name" value="Alpha-amylase"/>
    <property type="match status" value="1"/>
</dbReference>
<name>A0A1I4LZK3_9FIRM</name>
<dbReference type="Gene3D" id="2.60.40.1180">
    <property type="entry name" value="Golgi alpha-mannosidase II"/>
    <property type="match status" value="1"/>
</dbReference>
<dbReference type="GO" id="GO:0009313">
    <property type="term" value="P:oligosaccharide catabolic process"/>
    <property type="evidence" value="ECO:0007669"/>
    <property type="project" value="TreeGrafter"/>
</dbReference>
<evidence type="ECO:0000259" key="4">
    <source>
        <dbReference type="SMART" id="SM00642"/>
    </source>
</evidence>
<evidence type="ECO:0000256" key="1">
    <source>
        <dbReference type="ARBA" id="ARBA00008061"/>
    </source>
</evidence>
<proteinExistence type="inferred from homology"/>
<feature type="domain" description="Glycosyl hydrolase family 13 catalytic" evidence="4">
    <location>
        <begin position="13"/>
        <end position="416"/>
    </location>
</feature>
<dbReference type="STRING" id="29563.SAMN02983006_02459"/>
<evidence type="ECO:0000313" key="5">
    <source>
        <dbReference type="EMBL" id="SFL96399.1"/>
    </source>
</evidence>
<organism evidence="5 6">
    <name type="scientific">Halanaerobium salsuginis</name>
    <dbReference type="NCBI Taxonomy" id="29563"/>
    <lineage>
        <taxon>Bacteria</taxon>
        <taxon>Bacillati</taxon>
        <taxon>Bacillota</taxon>
        <taxon>Clostridia</taxon>
        <taxon>Halanaerobiales</taxon>
        <taxon>Halanaerobiaceae</taxon>
        <taxon>Halanaerobium</taxon>
    </lineage>
</organism>
<keyword evidence="3" id="KW-0326">Glycosidase</keyword>
<reference evidence="5 6" key="1">
    <citation type="submission" date="2016-10" db="EMBL/GenBank/DDBJ databases">
        <authorList>
            <person name="de Groot N.N."/>
        </authorList>
    </citation>
    <scope>NUCLEOTIDE SEQUENCE [LARGE SCALE GENOMIC DNA]</scope>
    <source>
        <strain evidence="5 6">ATCC 51327</strain>
    </source>
</reference>
<protein>
    <submittedName>
        <fullName evidence="5">Oligo-1,6-glucosidase</fullName>
    </submittedName>
</protein>
<dbReference type="RefSeq" id="WP_089862471.1">
    <property type="nucleotide sequence ID" value="NZ_FOTI01000046.1"/>
</dbReference>
<dbReference type="InterPro" id="IPR013780">
    <property type="entry name" value="Glyco_hydro_b"/>
</dbReference>
<sequence>MNKKWWKEAVVYQIYPRSFKDSNGDGIGDIRGIIEKIDYLDELGVDAVWLNPVYQSPNDDNGYDISDYKAIMDEFGTMEDLEELMDLLHERDIKLIMDLVINHSSDEHQWFEESRKSKTNPYRDYYVWKDGKEDNPPNNWQSFFGGPAWEYDEQTEQYYLHLFSRKQPDLNWENPAVREEIYDLINWWLEKGIDGFRLDVINLISKDQRFLDGKAPGLTGHEYFANGPRVHEFIQTMAAKTYGNYDAMTVGETPFVDKDEALKFVASDRKEFSMIIPFEHLELDRKNGWEKISDWKLTELKKLMTDWQYKLQENDGWISLYFCNHDQPRIVSRYGDDGKYRKESAKMLATMLHTLRGTPFIYQGEEIGMKNINFDSLTDFDDIETRGYIKSAQKSGELNSAEILEIANYRSRDNARTPMPWNDSDYAGFSEAKPWLKLNSSYSEINVEQDLKSSDSVFKYYQKLIALRKEYPVFAYGEYKLILPDSENIYAYLREGKDNNLLVLLNFSDQLSNFDLTKEDELNSVVQAELILTNYSTPVEFSIQGELKPYEARVYIY</sequence>
<dbReference type="Gene3D" id="3.20.20.80">
    <property type="entry name" value="Glycosidases"/>
    <property type="match status" value="1"/>
</dbReference>
<dbReference type="InterPro" id="IPR006047">
    <property type="entry name" value="GH13_cat_dom"/>
</dbReference>
<dbReference type="PANTHER" id="PTHR10357:SF184">
    <property type="entry name" value="OLIGO-1,6-GLUCOSIDASE 1"/>
    <property type="match status" value="1"/>
</dbReference>
<dbReference type="FunFam" id="3.90.400.10:FF:000002">
    <property type="entry name" value="Sucrose isomerase"/>
    <property type="match status" value="1"/>
</dbReference>